<dbReference type="InterPro" id="IPR005225">
    <property type="entry name" value="Small_GTP-bd"/>
</dbReference>
<dbReference type="GO" id="GO:0005525">
    <property type="term" value="F:GTP binding"/>
    <property type="evidence" value="ECO:0007669"/>
    <property type="project" value="UniProtKB-KW"/>
</dbReference>
<feature type="binding site" evidence="4">
    <location>
        <begin position="24"/>
        <end position="31"/>
    </location>
    <ligand>
        <name>GTP</name>
        <dbReference type="ChEBI" id="CHEBI:37565"/>
    </ligand>
</feature>
<dbReference type="InterPro" id="IPR006689">
    <property type="entry name" value="Small_GTPase_ARF/SAR"/>
</dbReference>
<name>A0A7I4YUR1_HAECO</name>
<comment type="similarity">
    <text evidence="1 6">Belongs to the small GTPase superfamily. Arf family.</text>
</comment>
<sequence>MGLSLSRLRHFWFGTTPCRILMIGLDNAGKTTALYKLKIGEVVSTIPTIGFNVETVEYRNVSFTVWDVGGQTTIRSLWKHYFRGTQGLIFVVDSADRERTEVAREEIHSIIRDPELQDAQLLIFANKQDLPNAMTTVEMTKALQLEKVRDREWYVQPTNAVSGEGLIEGLEWLRSVIMK</sequence>
<accession>A0A7I4YUR1</accession>
<dbReference type="OrthoDB" id="5791078at2759"/>
<evidence type="ECO:0000256" key="2">
    <source>
        <dbReference type="ARBA" id="ARBA00022741"/>
    </source>
</evidence>
<reference evidence="8" key="1">
    <citation type="submission" date="2020-12" db="UniProtKB">
        <authorList>
            <consortium name="WormBaseParasite"/>
        </authorList>
    </citation>
    <scope>IDENTIFICATION</scope>
    <source>
        <strain evidence="8">MHco3</strain>
    </source>
</reference>
<feature type="binding site" evidence="4">
    <location>
        <begin position="126"/>
        <end position="129"/>
    </location>
    <ligand>
        <name>GTP</name>
        <dbReference type="ChEBI" id="CHEBI:37565"/>
    </ligand>
</feature>
<dbReference type="GO" id="GO:0003924">
    <property type="term" value="F:GTPase activity"/>
    <property type="evidence" value="ECO:0007669"/>
    <property type="project" value="InterPro"/>
</dbReference>
<keyword evidence="5" id="KW-0479">Metal-binding</keyword>
<feature type="binding site" evidence="4">
    <location>
        <position position="70"/>
    </location>
    <ligand>
        <name>GTP</name>
        <dbReference type="ChEBI" id="CHEBI:37565"/>
    </ligand>
</feature>
<dbReference type="PANTHER" id="PTHR11711">
    <property type="entry name" value="ADP RIBOSYLATION FACTOR-RELATED"/>
    <property type="match status" value="1"/>
</dbReference>
<dbReference type="GO" id="GO:0046872">
    <property type="term" value="F:metal ion binding"/>
    <property type="evidence" value="ECO:0007669"/>
    <property type="project" value="UniProtKB-KW"/>
</dbReference>
<dbReference type="WBParaSite" id="HCON_00146360-00001">
    <property type="protein sequence ID" value="HCON_00146360-00001"/>
    <property type="gene ID" value="HCON_00146360"/>
</dbReference>
<dbReference type="Pfam" id="PF00025">
    <property type="entry name" value="Arf"/>
    <property type="match status" value="1"/>
</dbReference>
<dbReference type="GO" id="GO:0030010">
    <property type="term" value="P:establishment of cell polarity"/>
    <property type="evidence" value="ECO:0007669"/>
    <property type="project" value="UniProtKB-ARBA"/>
</dbReference>
<feature type="binding site" evidence="5">
    <location>
        <position position="31"/>
    </location>
    <ligand>
        <name>Mg(2+)</name>
        <dbReference type="ChEBI" id="CHEBI:18420"/>
    </ligand>
</feature>
<evidence type="ECO:0000313" key="8">
    <source>
        <dbReference type="WBParaSite" id="HCON_00146360-00001"/>
    </source>
</evidence>
<evidence type="ECO:0000256" key="6">
    <source>
        <dbReference type="RuleBase" id="RU003925"/>
    </source>
</evidence>
<evidence type="ECO:0000256" key="5">
    <source>
        <dbReference type="PIRSR" id="PIRSR606689-2"/>
    </source>
</evidence>
<evidence type="ECO:0000256" key="4">
    <source>
        <dbReference type="PIRSR" id="PIRSR606689-1"/>
    </source>
</evidence>
<proteinExistence type="inferred from homology"/>
<dbReference type="CDD" id="cd00878">
    <property type="entry name" value="Arf_Arl"/>
    <property type="match status" value="1"/>
</dbReference>
<dbReference type="OMA" id="LWRILNI"/>
<dbReference type="SMART" id="SM00177">
    <property type="entry name" value="ARF"/>
    <property type="match status" value="1"/>
</dbReference>
<dbReference type="SMART" id="SM00178">
    <property type="entry name" value="SAR"/>
    <property type="match status" value="1"/>
</dbReference>
<protein>
    <submittedName>
        <fullName evidence="8">ADP-ribosylation factor 6</fullName>
    </submittedName>
</protein>
<dbReference type="InterPro" id="IPR027417">
    <property type="entry name" value="P-loop_NTPase"/>
</dbReference>
<dbReference type="SUPFAM" id="SSF52540">
    <property type="entry name" value="P-loop containing nucleoside triphosphate hydrolases"/>
    <property type="match status" value="1"/>
</dbReference>
<dbReference type="AlphaFoldDB" id="A0A7I4YUR1"/>
<dbReference type="FunFam" id="3.40.50.300:FF:000412">
    <property type="entry name" value="ADP-ribosylation factor 1"/>
    <property type="match status" value="1"/>
</dbReference>
<dbReference type="InterPro" id="IPR024156">
    <property type="entry name" value="Small_GTPase_ARF"/>
</dbReference>
<keyword evidence="5" id="KW-0460">Magnesium</keyword>
<dbReference type="NCBIfam" id="TIGR00231">
    <property type="entry name" value="small_GTP"/>
    <property type="match status" value="1"/>
</dbReference>
<dbReference type="Gene3D" id="3.40.50.300">
    <property type="entry name" value="P-loop containing nucleotide triphosphate hydrolases"/>
    <property type="match status" value="1"/>
</dbReference>
<keyword evidence="3 4" id="KW-0342">GTP-binding</keyword>
<dbReference type="SMART" id="SM00175">
    <property type="entry name" value="RAB"/>
    <property type="match status" value="1"/>
</dbReference>
<keyword evidence="7" id="KW-1185">Reference proteome</keyword>
<organism evidence="7 8">
    <name type="scientific">Haemonchus contortus</name>
    <name type="common">Barber pole worm</name>
    <dbReference type="NCBI Taxonomy" id="6289"/>
    <lineage>
        <taxon>Eukaryota</taxon>
        <taxon>Metazoa</taxon>
        <taxon>Ecdysozoa</taxon>
        <taxon>Nematoda</taxon>
        <taxon>Chromadorea</taxon>
        <taxon>Rhabditida</taxon>
        <taxon>Rhabditina</taxon>
        <taxon>Rhabditomorpha</taxon>
        <taxon>Strongyloidea</taxon>
        <taxon>Trichostrongylidae</taxon>
        <taxon>Haemonchus</taxon>
    </lineage>
</organism>
<feature type="binding site" evidence="5">
    <location>
        <position position="48"/>
    </location>
    <ligand>
        <name>Mg(2+)</name>
        <dbReference type="ChEBI" id="CHEBI:18420"/>
    </ligand>
</feature>
<evidence type="ECO:0000313" key="7">
    <source>
        <dbReference type="Proteomes" id="UP000025227"/>
    </source>
</evidence>
<evidence type="ECO:0000256" key="3">
    <source>
        <dbReference type="ARBA" id="ARBA00023134"/>
    </source>
</evidence>
<evidence type="ECO:0000256" key="1">
    <source>
        <dbReference type="ARBA" id="ARBA00010290"/>
    </source>
</evidence>
<keyword evidence="2 4" id="KW-0547">Nucleotide-binding</keyword>
<dbReference type="PRINTS" id="PR00328">
    <property type="entry name" value="SAR1GTPBP"/>
</dbReference>
<dbReference type="PROSITE" id="PS51417">
    <property type="entry name" value="ARF"/>
    <property type="match status" value="1"/>
</dbReference>
<dbReference type="Proteomes" id="UP000025227">
    <property type="component" value="Unplaced"/>
</dbReference>